<dbReference type="AlphaFoldDB" id="A0A198AN07"/>
<reference evidence="1 2" key="1">
    <citation type="submission" date="2016-05" db="EMBL/GenBank/DDBJ databases">
        <title>Paenibacillus sp. 1ZS3-15 nov., isolated from the rhizosphere soil.</title>
        <authorList>
            <person name="Zhang X.X."/>
            <person name="Zhang J."/>
        </authorList>
    </citation>
    <scope>NUCLEOTIDE SEQUENCE [LARGE SCALE GENOMIC DNA]</scope>
    <source>
        <strain evidence="1 2">1ZS3-15</strain>
    </source>
</reference>
<protein>
    <recommendedName>
        <fullName evidence="3">Radical SAM protein</fullName>
    </recommendedName>
</protein>
<comment type="caution">
    <text evidence="1">The sequence shown here is derived from an EMBL/GenBank/DDBJ whole genome shotgun (WGS) entry which is preliminary data.</text>
</comment>
<sequence length="104" mass="12374">MNSYFQYDERLGIEIPVLELEWDMYDAGIRINLLLQWEQIRGAIPDRIMKLEAQIIEKQNKLDKEDDFVTSCRLNSDIADLASIINDLHLWFRINQDLESKTHH</sequence>
<gene>
    <name evidence="1" type="ORF">A8708_12455</name>
</gene>
<organism evidence="1 2">
    <name type="scientific">Paenibacillus oryzisoli</name>
    <dbReference type="NCBI Taxonomy" id="1850517"/>
    <lineage>
        <taxon>Bacteria</taxon>
        <taxon>Bacillati</taxon>
        <taxon>Bacillota</taxon>
        <taxon>Bacilli</taxon>
        <taxon>Bacillales</taxon>
        <taxon>Paenibacillaceae</taxon>
        <taxon>Paenibacillus</taxon>
    </lineage>
</organism>
<dbReference type="STRING" id="1850517.A8708_12455"/>
<dbReference type="OrthoDB" id="2989999at2"/>
<proteinExistence type="predicted"/>
<dbReference type="RefSeq" id="WP_068662145.1">
    <property type="nucleotide sequence ID" value="NZ_LYPB01000045.1"/>
</dbReference>
<keyword evidence="2" id="KW-1185">Reference proteome</keyword>
<accession>A0A198AN07</accession>
<evidence type="ECO:0000313" key="1">
    <source>
        <dbReference type="EMBL" id="OAS22376.1"/>
    </source>
</evidence>
<evidence type="ECO:0008006" key="3">
    <source>
        <dbReference type="Google" id="ProtNLM"/>
    </source>
</evidence>
<dbReference type="Proteomes" id="UP000078454">
    <property type="component" value="Unassembled WGS sequence"/>
</dbReference>
<evidence type="ECO:0000313" key="2">
    <source>
        <dbReference type="Proteomes" id="UP000078454"/>
    </source>
</evidence>
<name>A0A198AN07_9BACL</name>
<dbReference type="EMBL" id="LYPB01000045">
    <property type="protein sequence ID" value="OAS22376.1"/>
    <property type="molecule type" value="Genomic_DNA"/>
</dbReference>